<dbReference type="InterPro" id="IPR018252">
    <property type="entry name" value="Annexin_repeat_CS"/>
</dbReference>
<evidence type="ECO:0000256" key="5">
    <source>
        <dbReference type="SAM" id="MobiDB-lite"/>
    </source>
</evidence>
<dbReference type="GO" id="GO:0005634">
    <property type="term" value="C:nucleus"/>
    <property type="evidence" value="ECO:0007669"/>
    <property type="project" value="TreeGrafter"/>
</dbReference>
<sequence length="412" mass="45855">MSYHHYPPQGGYPTQGYPPPHQYGAPPQGYHHAPQYGGPQQGYPPPQQQHAPPPGHYPPAHGQHPPPLQGYAAPPPPQYGVQYGAPIPPSPPSLGYAMGQLPYVDTTAEAEGLRKAMKGFGTDEKAVIRFLSKLDPVQIASVRQSYNQRFMRDLIRDLEKETSGDFRNALTALACGPLQHDCRVLYAAMKGAGTKESDLNDVLCSRSNADIHAIRTEYQNMFGRDLEADLKADLSVGTETLFLMLISGRRHEDSAPIIPQQIEQATTELQNALGTGPIGMNKNAVHVCQVITSHSDAELRAIAQTFQQRYHTPLLKAIDSRMSGHMKEALHLMLARALDRPRSDAEMLEDAMKGFGTHDRHLIDRVVRAHWDRRYMGAVKQAYSSLYGKELRRRIEGETRGDYERLLVAMVE</sequence>
<comment type="domain">
    <text evidence="4">A pair of annexin repeats may form one binding site for calcium and phospholipid.</text>
</comment>
<dbReference type="PROSITE" id="PS51897">
    <property type="entry name" value="ANNEXIN_2"/>
    <property type="match status" value="3"/>
</dbReference>
<feature type="compositionally biased region" description="Low complexity" evidence="5">
    <location>
        <begin position="1"/>
        <end position="15"/>
    </location>
</feature>
<dbReference type="Gene3D" id="1.10.220.10">
    <property type="entry name" value="Annexin"/>
    <property type="match status" value="4"/>
</dbReference>
<dbReference type="SUPFAM" id="SSF47874">
    <property type="entry name" value="Annexin"/>
    <property type="match status" value="1"/>
</dbReference>
<accession>A0A6A6B6M8</accession>
<keyword evidence="7" id="KW-1185">Reference proteome</keyword>
<evidence type="ECO:0000313" key="6">
    <source>
        <dbReference type="EMBL" id="KAF2139053.1"/>
    </source>
</evidence>
<dbReference type="EMBL" id="ML995494">
    <property type="protein sequence ID" value="KAF2139053.1"/>
    <property type="molecule type" value="Genomic_DNA"/>
</dbReference>
<dbReference type="PANTHER" id="PTHR10502">
    <property type="entry name" value="ANNEXIN"/>
    <property type="match status" value="1"/>
</dbReference>
<keyword evidence="4" id="KW-0111">Calcium/phospholipid-binding</keyword>
<dbReference type="GeneID" id="54298449"/>
<evidence type="ECO:0000313" key="7">
    <source>
        <dbReference type="Proteomes" id="UP000799438"/>
    </source>
</evidence>
<name>A0A6A6B6M8_9PEZI</name>
<keyword evidence="2 4" id="KW-0677">Repeat</keyword>
<evidence type="ECO:0000256" key="4">
    <source>
        <dbReference type="RuleBase" id="RU003540"/>
    </source>
</evidence>
<dbReference type="SMART" id="SM00335">
    <property type="entry name" value="ANX"/>
    <property type="match status" value="4"/>
</dbReference>
<dbReference type="GO" id="GO:0005886">
    <property type="term" value="C:plasma membrane"/>
    <property type="evidence" value="ECO:0007669"/>
    <property type="project" value="TreeGrafter"/>
</dbReference>
<feature type="compositionally biased region" description="Pro residues" evidence="5">
    <location>
        <begin position="42"/>
        <end position="57"/>
    </location>
</feature>
<dbReference type="InterPro" id="IPR037104">
    <property type="entry name" value="Annexin_sf"/>
</dbReference>
<evidence type="ECO:0000256" key="3">
    <source>
        <dbReference type="ARBA" id="ARBA00023216"/>
    </source>
</evidence>
<reference evidence="6" key="1">
    <citation type="journal article" date="2020" name="Stud. Mycol.">
        <title>101 Dothideomycetes genomes: a test case for predicting lifestyles and emergence of pathogens.</title>
        <authorList>
            <person name="Haridas S."/>
            <person name="Albert R."/>
            <person name="Binder M."/>
            <person name="Bloem J."/>
            <person name="Labutti K."/>
            <person name="Salamov A."/>
            <person name="Andreopoulos B."/>
            <person name="Baker S."/>
            <person name="Barry K."/>
            <person name="Bills G."/>
            <person name="Bluhm B."/>
            <person name="Cannon C."/>
            <person name="Castanera R."/>
            <person name="Culley D."/>
            <person name="Daum C."/>
            <person name="Ezra D."/>
            <person name="Gonzalez J."/>
            <person name="Henrissat B."/>
            <person name="Kuo A."/>
            <person name="Liang C."/>
            <person name="Lipzen A."/>
            <person name="Lutzoni F."/>
            <person name="Magnuson J."/>
            <person name="Mondo S."/>
            <person name="Nolan M."/>
            <person name="Ohm R."/>
            <person name="Pangilinan J."/>
            <person name="Park H.-J."/>
            <person name="Ramirez L."/>
            <person name="Alfaro M."/>
            <person name="Sun H."/>
            <person name="Tritt A."/>
            <person name="Yoshinaga Y."/>
            <person name="Zwiers L.-H."/>
            <person name="Turgeon B."/>
            <person name="Goodwin S."/>
            <person name="Spatafora J."/>
            <person name="Crous P."/>
            <person name="Grigoriev I."/>
        </authorList>
    </citation>
    <scope>NUCLEOTIDE SEQUENCE</scope>
    <source>
        <strain evidence="6">CBS 121167</strain>
    </source>
</reference>
<dbReference type="GO" id="GO:0001786">
    <property type="term" value="F:phosphatidylserine binding"/>
    <property type="evidence" value="ECO:0007669"/>
    <property type="project" value="TreeGrafter"/>
</dbReference>
<dbReference type="GO" id="GO:0012506">
    <property type="term" value="C:vesicle membrane"/>
    <property type="evidence" value="ECO:0007669"/>
    <property type="project" value="TreeGrafter"/>
</dbReference>
<evidence type="ECO:0000256" key="2">
    <source>
        <dbReference type="ARBA" id="ARBA00022737"/>
    </source>
</evidence>
<dbReference type="InterPro" id="IPR018502">
    <property type="entry name" value="Annexin_repeat"/>
</dbReference>
<dbReference type="PRINTS" id="PR00196">
    <property type="entry name" value="ANNEXIN"/>
</dbReference>
<keyword evidence="3 4" id="KW-0041">Annexin</keyword>
<dbReference type="RefSeq" id="XP_033394766.1">
    <property type="nucleotide sequence ID" value="XM_033540953.1"/>
</dbReference>
<dbReference type="FunFam" id="1.10.220.10:FF:000005">
    <property type="entry name" value="Annexin"/>
    <property type="match status" value="2"/>
</dbReference>
<dbReference type="AlphaFoldDB" id="A0A6A6B6M8"/>
<dbReference type="PANTHER" id="PTHR10502:SF102">
    <property type="entry name" value="ANNEXIN B11"/>
    <property type="match status" value="1"/>
</dbReference>
<dbReference type="InterPro" id="IPR001464">
    <property type="entry name" value="Annexin"/>
</dbReference>
<evidence type="ECO:0000256" key="1">
    <source>
        <dbReference type="ARBA" id="ARBA00007831"/>
    </source>
</evidence>
<comment type="similarity">
    <text evidence="1 4">Belongs to the annexin family.</text>
</comment>
<feature type="region of interest" description="Disordered" evidence="5">
    <location>
        <begin position="1"/>
        <end position="87"/>
    </location>
</feature>
<dbReference type="Proteomes" id="UP000799438">
    <property type="component" value="Unassembled WGS sequence"/>
</dbReference>
<organism evidence="6 7">
    <name type="scientific">Aplosporella prunicola CBS 121167</name>
    <dbReference type="NCBI Taxonomy" id="1176127"/>
    <lineage>
        <taxon>Eukaryota</taxon>
        <taxon>Fungi</taxon>
        <taxon>Dikarya</taxon>
        <taxon>Ascomycota</taxon>
        <taxon>Pezizomycotina</taxon>
        <taxon>Dothideomycetes</taxon>
        <taxon>Dothideomycetes incertae sedis</taxon>
        <taxon>Botryosphaeriales</taxon>
        <taxon>Aplosporellaceae</taxon>
        <taxon>Aplosporella</taxon>
    </lineage>
</organism>
<feature type="compositionally biased region" description="Pro residues" evidence="5">
    <location>
        <begin position="64"/>
        <end position="78"/>
    </location>
</feature>
<dbReference type="GO" id="GO:0005544">
    <property type="term" value="F:calcium-dependent phospholipid binding"/>
    <property type="evidence" value="ECO:0007669"/>
    <property type="project" value="UniProtKB-KW"/>
</dbReference>
<dbReference type="Pfam" id="PF00191">
    <property type="entry name" value="Annexin"/>
    <property type="match status" value="4"/>
</dbReference>
<dbReference type="PROSITE" id="PS00223">
    <property type="entry name" value="ANNEXIN_1"/>
    <property type="match status" value="1"/>
</dbReference>
<dbReference type="GO" id="GO:0005737">
    <property type="term" value="C:cytoplasm"/>
    <property type="evidence" value="ECO:0007669"/>
    <property type="project" value="TreeGrafter"/>
</dbReference>
<dbReference type="GO" id="GO:0005509">
    <property type="term" value="F:calcium ion binding"/>
    <property type="evidence" value="ECO:0007669"/>
    <property type="project" value="InterPro"/>
</dbReference>
<keyword evidence="4" id="KW-0106">Calcium</keyword>
<protein>
    <recommendedName>
        <fullName evidence="4">Annexin</fullName>
    </recommendedName>
</protein>
<proteinExistence type="inferred from homology"/>
<dbReference type="OrthoDB" id="37886at2759"/>
<gene>
    <name evidence="6" type="ORF">K452DRAFT_290159</name>
</gene>